<comment type="caution">
    <text evidence="2">The sequence shown here is derived from an EMBL/GenBank/DDBJ whole genome shotgun (WGS) entry which is preliminary data.</text>
</comment>
<dbReference type="EMBL" id="RZYA01000025">
    <property type="protein sequence ID" value="RVU17062.1"/>
    <property type="molecule type" value="Genomic_DNA"/>
</dbReference>
<sequence>MPDLNWQKSSYCAEGNSCVHVAETTDGVHLTESADPSRAILTTAPGAFAELVRSLKESHG</sequence>
<evidence type="ECO:0000313" key="2">
    <source>
        <dbReference type="EMBL" id="RVU17062.1"/>
    </source>
</evidence>
<dbReference type="AlphaFoldDB" id="A0A3S2V6V3"/>
<organism evidence="2 3">
    <name type="scientific">Streptomyces antnestii</name>
    <dbReference type="NCBI Taxonomy" id="2494256"/>
    <lineage>
        <taxon>Bacteria</taxon>
        <taxon>Bacillati</taxon>
        <taxon>Actinomycetota</taxon>
        <taxon>Actinomycetes</taxon>
        <taxon>Kitasatosporales</taxon>
        <taxon>Streptomycetaceae</taxon>
        <taxon>Streptomyces</taxon>
    </lineage>
</organism>
<keyword evidence="3" id="KW-1185">Reference proteome</keyword>
<reference evidence="2 3" key="1">
    <citation type="submission" date="2019-01" db="EMBL/GenBank/DDBJ databases">
        <title>Genome sequences of Streptomyces and Rhizobium isolates collected from root and soil.</title>
        <authorList>
            <person name="Chhettri S."/>
            <person name="Sevigny J.L."/>
            <person name="Sen A."/>
            <person name="Ennis N."/>
            <person name="Tisa L."/>
        </authorList>
    </citation>
    <scope>NUCLEOTIDE SEQUENCE [LARGE SCALE GENOMIC DNA]</scope>
    <source>
        <strain evidence="2 3">San01</strain>
    </source>
</reference>
<evidence type="ECO:0000259" key="1">
    <source>
        <dbReference type="Pfam" id="PF04149"/>
    </source>
</evidence>
<dbReference type="RefSeq" id="WP_127832506.1">
    <property type="nucleotide sequence ID" value="NZ_RZYA01000025.1"/>
</dbReference>
<name>A0A3S2V6V3_9ACTN</name>
<dbReference type="Proteomes" id="UP000283128">
    <property type="component" value="Unassembled WGS sequence"/>
</dbReference>
<feature type="domain" description="DUF397" evidence="1">
    <location>
        <begin position="4"/>
        <end position="56"/>
    </location>
</feature>
<dbReference type="Pfam" id="PF04149">
    <property type="entry name" value="DUF397"/>
    <property type="match status" value="1"/>
</dbReference>
<protein>
    <submittedName>
        <fullName evidence="2">DUF397 domain-containing protein</fullName>
    </submittedName>
</protein>
<proteinExistence type="predicted"/>
<dbReference type="InterPro" id="IPR007278">
    <property type="entry name" value="DUF397"/>
</dbReference>
<accession>A0A3S2V6V3</accession>
<evidence type="ECO:0000313" key="3">
    <source>
        <dbReference type="Proteomes" id="UP000283128"/>
    </source>
</evidence>
<dbReference type="OrthoDB" id="4324620at2"/>
<gene>
    <name evidence="2" type="ORF">EOT10_35550</name>
</gene>